<reference evidence="1 2" key="1">
    <citation type="submission" date="2019-02" db="EMBL/GenBank/DDBJ databases">
        <title>Genomic Encyclopedia of Type Strains, Phase IV (KMG-IV): sequencing the most valuable type-strain genomes for metagenomic binning, comparative biology and taxonomic classification.</title>
        <authorList>
            <person name="Goeker M."/>
        </authorList>
    </citation>
    <scope>NUCLEOTIDE SEQUENCE [LARGE SCALE GENOMIC DNA]</scope>
    <source>
        <strain evidence="1 2">DSM 10617</strain>
    </source>
</reference>
<dbReference type="Proteomes" id="UP000293433">
    <property type="component" value="Unassembled WGS sequence"/>
</dbReference>
<accession>A0A4V2EUW6</accession>
<keyword evidence="2" id="KW-1185">Reference proteome</keyword>
<dbReference type="RefSeq" id="WP_130483867.1">
    <property type="nucleotide sequence ID" value="NZ_SGWV01000015.1"/>
</dbReference>
<dbReference type="EMBL" id="SGWV01000015">
    <property type="protein sequence ID" value="RZS46633.1"/>
    <property type="molecule type" value="Genomic_DNA"/>
</dbReference>
<evidence type="ECO:0000313" key="1">
    <source>
        <dbReference type="EMBL" id="RZS46633.1"/>
    </source>
</evidence>
<gene>
    <name evidence="1" type="ORF">EV685_4050</name>
</gene>
<name>A0A4V2EUW6_9BURK</name>
<proteinExistence type="predicted"/>
<dbReference type="InterPro" id="IPR025638">
    <property type="entry name" value="DUF4336"/>
</dbReference>
<organism evidence="1 2">
    <name type="scientific">Sphaerotilus mobilis</name>
    <dbReference type="NCBI Taxonomy" id="47994"/>
    <lineage>
        <taxon>Bacteria</taxon>
        <taxon>Pseudomonadati</taxon>
        <taxon>Pseudomonadota</taxon>
        <taxon>Betaproteobacteria</taxon>
        <taxon>Burkholderiales</taxon>
        <taxon>Sphaerotilaceae</taxon>
        <taxon>Sphaerotilus</taxon>
    </lineage>
</organism>
<comment type="caution">
    <text evidence="1">The sequence shown here is derived from an EMBL/GenBank/DDBJ whole genome shotgun (WGS) entry which is preliminary data.</text>
</comment>
<sequence>MSLACIVPDAVWHAQHPLKFGPISITTRMTIIRLRDGSLWVHSPIPVDGELMGQIQDLGHVRYVVAPNKSHHLFFRDFVSAFPSAQGFIAVGLELKRPELARFPLIPQDAPWQAELEGFFIEGLPILNETVWFHRDTGTLVITDLLFCFSRGNGGLASLVSKLLGVHETLAMSRTMKLATRDKRTIGRSIQPLLSLPIKRVIVAHDQIVDESASARLNQAFAWLK</sequence>
<dbReference type="OrthoDB" id="450111at2"/>
<dbReference type="AlphaFoldDB" id="A0A4V2EUW6"/>
<dbReference type="PANTHER" id="PTHR33835">
    <property type="entry name" value="YALI0C07656P"/>
    <property type="match status" value="1"/>
</dbReference>
<protein>
    <submittedName>
        <fullName evidence="1">Uncharacterized protein DUF4336</fullName>
    </submittedName>
</protein>
<evidence type="ECO:0000313" key="2">
    <source>
        <dbReference type="Proteomes" id="UP000293433"/>
    </source>
</evidence>
<dbReference type="PANTHER" id="PTHR33835:SF1">
    <property type="entry name" value="METALLO-BETA-LACTAMASE DOMAIN-CONTAINING PROTEIN"/>
    <property type="match status" value="1"/>
</dbReference>
<dbReference type="InterPro" id="IPR036866">
    <property type="entry name" value="RibonucZ/Hydroxyglut_hydro"/>
</dbReference>
<dbReference type="SUPFAM" id="SSF56281">
    <property type="entry name" value="Metallo-hydrolase/oxidoreductase"/>
    <property type="match status" value="1"/>
</dbReference>
<dbReference type="Pfam" id="PF14234">
    <property type="entry name" value="DUF4336"/>
    <property type="match status" value="1"/>
</dbReference>